<protein>
    <submittedName>
        <fullName evidence="2">Uncharacterized protein</fullName>
    </submittedName>
</protein>
<sequence>MDLVTARRLLTAYAMLDGPDGLSVPDLLDAPGRPDHLCAPRDRALRAVTGLLFRLTALTAAHGPGAPAKLLDALALSPHAAHELDAVGTVEAFLETGRRPGEAAHTGEVLRALGRAAYGSPGTPGRGGDDPRRAPGCPSPPLTADPRPGRTSLPPSLKTLASALFTIRSHRTRLIRDLPLPGPVITGPSLGQRVDRGTVLISPADHAYALVVAGARLPYGRSIPALLDGLRRYLTPSDAAWALWAHVHQLQPAAALDFLLVTHDGAPRRTRWAYRPGPGSQPGRDPVQLCRDRLPSVAPVPAHGEVLVAGAGEPVTVRAPAPGIVEVAAERATGAPVRALVYAARTPPTGSNRSARRAAALVAARITDAHRECAVLSVVPGRVRLDRGLGPEQETATAVGGAVLRRLLEEGAQAPLLTARMDDDGPIVRLTPRNYRAYLRLRLPASPLVLVPTASPLVRSIAAVLYARLLALGLGHRVQRHRGGLYIDLGDGKYWELIGDTGEATSSGGLLLEAALLTYRTDPARFDAYFQDHLGLSDDPHRAMTGILDAALEHEARIRRLAALEGKFAPFTSLASADPGVLALVTDVLGRAGSGAIHIDVLDDYYADQQQRVRALILLLRLPFRLLSLHYSTARAEVFLRG</sequence>
<reference evidence="2 3" key="1">
    <citation type="submission" date="2024-06" db="EMBL/GenBank/DDBJ databases">
        <title>The Natural Products Discovery Center: Release of the First 8490 Sequenced Strains for Exploring Actinobacteria Biosynthetic Diversity.</title>
        <authorList>
            <person name="Kalkreuter E."/>
            <person name="Kautsar S.A."/>
            <person name="Yang D."/>
            <person name="Bader C.D."/>
            <person name="Teijaro C.N."/>
            <person name="Fluegel L."/>
            <person name="Davis C.M."/>
            <person name="Simpson J.R."/>
            <person name="Lauterbach L."/>
            <person name="Steele A.D."/>
            <person name="Gui C."/>
            <person name="Meng S."/>
            <person name="Li G."/>
            <person name="Viehrig K."/>
            <person name="Ye F."/>
            <person name="Su P."/>
            <person name="Kiefer A.F."/>
            <person name="Nichols A."/>
            <person name="Cepeda A.J."/>
            <person name="Yan W."/>
            <person name="Fan B."/>
            <person name="Jiang Y."/>
            <person name="Adhikari A."/>
            <person name="Zheng C.-J."/>
            <person name="Schuster L."/>
            <person name="Cowan T.M."/>
            <person name="Smanski M.J."/>
            <person name="Chevrette M.G."/>
            <person name="De Carvalho L.P.S."/>
            <person name="Shen B."/>
        </authorList>
    </citation>
    <scope>NUCLEOTIDE SEQUENCE [LARGE SCALE GENOMIC DNA]</scope>
    <source>
        <strain evidence="2 3">NPDC001166</strain>
    </source>
</reference>
<name>A0ABV1U222_9ACTN</name>
<keyword evidence="3" id="KW-1185">Reference proteome</keyword>
<evidence type="ECO:0000313" key="2">
    <source>
        <dbReference type="EMBL" id="MER6427779.1"/>
    </source>
</evidence>
<comment type="caution">
    <text evidence="2">The sequence shown here is derived from an EMBL/GenBank/DDBJ whole genome shotgun (WGS) entry which is preliminary data.</text>
</comment>
<accession>A0ABV1U222</accession>
<dbReference type="Proteomes" id="UP001470023">
    <property type="component" value="Unassembled WGS sequence"/>
</dbReference>
<gene>
    <name evidence="2" type="ORF">ABT272_08525</name>
</gene>
<evidence type="ECO:0000313" key="3">
    <source>
        <dbReference type="Proteomes" id="UP001470023"/>
    </source>
</evidence>
<feature type="region of interest" description="Disordered" evidence="1">
    <location>
        <begin position="115"/>
        <end position="153"/>
    </location>
</feature>
<evidence type="ECO:0000256" key="1">
    <source>
        <dbReference type="SAM" id="MobiDB-lite"/>
    </source>
</evidence>
<organism evidence="2 3">
    <name type="scientific">Streptomyces sp. 900105245</name>
    <dbReference type="NCBI Taxonomy" id="3154379"/>
    <lineage>
        <taxon>Bacteria</taxon>
        <taxon>Bacillati</taxon>
        <taxon>Actinomycetota</taxon>
        <taxon>Actinomycetes</taxon>
        <taxon>Kitasatosporales</taxon>
        <taxon>Streptomycetaceae</taxon>
        <taxon>Streptomyces</taxon>
    </lineage>
</organism>
<proteinExistence type="predicted"/>
<dbReference type="RefSeq" id="WP_352063176.1">
    <property type="nucleotide sequence ID" value="NZ_JBEPAZ010000005.1"/>
</dbReference>
<dbReference type="EMBL" id="JBEPAZ010000005">
    <property type="protein sequence ID" value="MER6427779.1"/>
    <property type="molecule type" value="Genomic_DNA"/>
</dbReference>